<protein>
    <submittedName>
        <fullName evidence="1">Uncharacterized protein</fullName>
    </submittedName>
</protein>
<dbReference type="Proteomes" id="UP000187406">
    <property type="component" value="Unassembled WGS sequence"/>
</dbReference>
<dbReference type="OrthoDB" id="2590500at2759"/>
<evidence type="ECO:0000313" key="2">
    <source>
        <dbReference type="Proteomes" id="UP000187406"/>
    </source>
</evidence>
<comment type="caution">
    <text evidence="1">The sequence shown here is derived from an EMBL/GenBank/DDBJ whole genome shotgun (WGS) entry which is preliminary data.</text>
</comment>
<gene>
    <name evidence="1" type="ORF">CFOL_v3_14390</name>
</gene>
<reference evidence="2" key="1">
    <citation type="submission" date="2016-04" db="EMBL/GenBank/DDBJ databases">
        <title>Cephalotus genome sequencing.</title>
        <authorList>
            <person name="Fukushima K."/>
            <person name="Hasebe M."/>
            <person name="Fang X."/>
        </authorList>
    </citation>
    <scope>NUCLEOTIDE SEQUENCE [LARGE SCALE GENOMIC DNA]</scope>
    <source>
        <strain evidence="2">cv. St1</strain>
    </source>
</reference>
<name>A0A1Q3BSL3_CEPFO</name>
<sequence>MVNNLHETFMFCSSNCVVNSRVFTGTLQGERSSAINPQKLNGIMRLFHNLSLQSEEDKLGKNRDLRLNIREKTESNAGDVSLEQWIGPQIQLKAMFHRKRKIPSLRLSKITEKVLMLVVKSQFLRKISLLMIWTS</sequence>
<accession>A0A1Q3BSL3</accession>
<dbReference type="InParanoid" id="A0A1Q3BSL3"/>
<organism evidence="1 2">
    <name type="scientific">Cephalotus follicularis</name>
    <name type="common">Albany pitcher plant</name>
    <dbReference type="NCBI Taxonomy" id="3775"/>
    <lineage>
        <taxon>Eukaryota</taxon>
        <taxon>Viridiplantae</taxon>
        <taxon>Streptophyta</taxon>
        <taxon>Embryophyta</taxon>
        <taxon>Tracheophyta</taxon>
        <taxon>Spermatophyta</taxon>
        <taxon>Magnoliopsida</taxon>
        <taxon>eudicotyledons</taxon>
        <taxon>Gunneridae</taxon>
        <taxon>Pentapetalae</taxon>
        <taxon>rosids</taxon>
        <taxon>fabids</taxon>
        <taxon>Oxalidales</taxon>
        <taxon>Cephalotaceae</taxon>
        <taxon>Cephalotus</taxon>
    </lineage>
</organism>
<keyword evidence="2" id="KW-1185">Reference proteome</keyword>
<dbReference type="EMBL" id="BDDD01000850">
    <property type="protein sequence ID" value="GAV70892.1"/>
    <property type="molecule type" value="Genomic_DNA"/>
</dbReference>
<proteinExistence type="predicted"/>
<dbReference type="STRING" id="3775.A0A1Q3BSL3"/>
<dbReference type="AlphaFoldDB" id="A0A1Q3BSL3"/>
<evidence type="ECO:0000313" key="1">
    <source>
        <dbReference type="EMBL" id="GAV70892.1"/>
    </source>
</evidence>